<comment type="caution">
    <text evidence="1">The sequence shown here is derived from an EMBL/GenBank/DDBJ whole genome shotgun (WGS) entry which is preliminary data.</text>
</comment>
<evidence type="ECO:0000313" key="2">
    <source>
        <dbReference type="Proteomes" id="UP001157502"/>
    </source>
</evidence>
<sequence length="422" mass="45738">MRARQAAVGGAGSCRIFLNEITLQYTQPFTPPHPDSSSSSLAEPTNTDVIEIFPCEGLCLYQLHLVIPSSRRNGERLDVDERLVEVLSVGPMMTQNESDVWFQESSGSGMSSLHSLLDQPEPTALPEASPISLWGVVLCVSGTLIVSENTIVVAAILATPSLRAPVFLLLASLALADLLAGVALILHFLFLFCVEPNDWSELMTSGLLATSLTASLLSLMGVALDRYLSLSHALTYGSRHSRRCAAGLLALVWLGSFLIGSGPMLGWHCLDDLTSCSVARPLTRTYLSLLCGGFLLVVMVTLQLYTGICRVARRHAHAIATQRHFLPDDQSYASKHGGQGKGISRLLLVLGVFVSCWMPFALYGLLGDASCSPLYTYATLVPAAGNSLLNPLLYSLRNRDIRKVLLHACCPHRHYTHRPVDV</sequence>
<keyword evidence="2" id="KW-1185">Reference proteome</keyword>
<accession>A0ACC2FJW5</accession>
<dbReference type="EMBL" id="CM055753">
    <property type="protein sequence ID" value="KAJ7991674.1"/>
    <property type="molecule type" value="Genomic_DNA"/>
</dbReference>
<gene>
    <name evidence="1" type="ORF">DPEC_G00286330</name>
</gene>
<reference evidence="1" key="1">
    <citation type="submission" date="2021-05" db="EMBL/GenBank/DDBJ databases">
        <authorList>
            <person name="Pan Q."/>
            <person name="Jouanno E."/>
            <person name="Zahm M."/>
            <person name="Klopp C."/>
            <person name="Cabau C."/>
            <person name="Louis A."/>
            <person name="Berthelot C."/>
            <person name="Parey E."/>
            <person name="Roest Crollius H."/>
            <person name="Montfort J."/>
            <person name="Robinson-Rechavi M."/>
            <person name="Bouchez O."/>
            <person name="Lampietro C."/>
            <person name="Lopez Roques C."/>
            <person name="Donnadieu C."/>
            <person name="Postlethwait J."/>
            <person name="Bobe J."/>
            <person name="Dillon D."/>
            <person name="Chandos A."/>
            <person name="von Hippel F."/>
            <person name="Guiguen Y."/>
        </authorList>
    </citation>
    <scope>NUCLEOTIDE SEQUENCE</scope>
    <source>
        <strain evidence="1">YG-Jan2019</strain>
    </source>
</reference>
<dbReference type="Proteomes" id="UP001157502">
    <property type="component" value="Chromosome 26"/>
</dbReference>
<protein>
    <submittedName>
        <fullName evidence="1">Uncharacterized protein</fullName>
    </submittedName>
</protein>
<name>A0ACC2FJW5_DALPE</name>
<evidence type="ECO:0000313" key="1">
    <source>
        <dbReference type="EMBL" id="KAJ7991674.1"/>
    </source>
</evidence>
<organism evidence="1 2">
    <name type="scientific">Dallia pectoralis</name>
    <name type="common">Alaska blackfish</name>
    <dbReference type="NCBI Taxonomy" id="75939"/>
    <lineage>
        <taxon>Eukaryota</taxon>
        <taxon>Metazoa</taxon>
        <taxon>Chordata</taxon>
        <taxon>Craniata</taxon>
        <taxon>Vertebrata</taxon>
        <taxon>Euteleostomi</taxon>
        <taxon>Actinopterygii</taxon>
        <taxon>Neopterygii</taxon>
        <taxon>Teleostei</taxon>
        <taxon>Protacanthopterygii</taxon>
        <taxon>Esociformes</taxon>
        <taxon>Umbridae</taxon>
        <taxon>Dallia</taxon>
    </lineage>
</organism>
<proteinExistence type="predicted"/>